<gene>
    <name evidence="3" type="ORF">Maes01_01746</name>
</gene>
<comment type="caution">
    <text evidence="3">The sequence shown here is derived from an EMBL/GenBank/DDBJ whole genome shotgun (WGS) entry which is preliminary data.</text>
</comment>
<feature type="repeat" description="TPR" evidence="1">
    <location>
        <begin position="390"/>
        <end position="423"/>
    </location>
</feature>
<dbReference type="Proteomes" id="UP001408594">
    <property type="component" value="Unassembled WGS sequence"/>
</dbReference>
<evidence type="ECO:0000313" key="3">
    <source>
        <dbReference type="EMBL" id="GAA5525181.1"/>
    </source>
</evidence>
<keyword evidence="4" id="KW-1185">Reference proteome</keyword>
<evidence type="ECO:0000313" key="4">
    <source>
        <dbReference type="Proteomes" id="UP001408594"/>
    </source>
</evidence>
<dbReference type="RefSeq" id="WP_345550663.1">
    <property type="nucleotide sequence ID" value="NZ_BAABRT010000012.1"/>
</dbReference>
<evidence type="ECO:0000256" key="1">
    <source>
        <dbReference type="PROSITE-ProRule" id="PRU00339"/>
    </source>
</evidence>
<feature type="coiled-coil region" evidence="2">
    <location>
        <begin position="400"/>
        <end position="427"/>
    </location>
</feature>
<dbReference type="InterPro" id="IPR011990">
    <property type="entry name" value="TPR-like_helical_dom_sf"/>
</dbReference>
<dbReference type="SMART" id="SM00028">
    <property type="entry name" value="TPR"/>
    <property type="match status" value="5"/>
</dbReference>
<dbReference type="Pfam" id="PF13181">
    <property type="entry name" value="TPR_8"/>
    <property type="match status" value="3"/>
</dbReference>
<name>A0ABP9WPQ8_9GAMM</name>
<feature type="repeat" description="TPR" evidence="1">
    <location>
        <begin position="103"/>
        <end position="136"/>
    </location>
</feature>
<reference evidence="3 4" key="1">
    <citation type="submission" date="2024-02" db="EMBL/GenBank/DDBJ databases">
        <title>Microbulbifer aestuariivivens NBRC 112533.</title>
        <authorList>
            <person name="Ichikawa N."/>
            <person name="Katano-Makiyama Y."/>
            <person name="Hidaka K."/>
        </authorList>
    </citation>
    <scope>NUCLEOTIDE SEQUENCE [LARGE SCALE GENOMIC DNA]</scope>
    <source>
        <strain evidence="3 4">NBRC 112533</strain>
    </source>
</reference>
<dbReference type="PROSITE" id="PS50005">
    <property type="entry name" value="TPR"/>
    <property type="match status" value="3"/>
</dbReference>
<dbReference type="InterPro" id="IPR019734">
    <property type="entry name" value="TPR_rpt"/>
</dbReference>
<organism evidence="3 4">
    <name type="scientific">Microbulbifer aestuariivivens</name>
    <dbReference type="NCBI Taxonomy" id="1908308"/>
    <lineage>
        <taxon>Bacteria</taxon>
        <taxon>Pseudomonadati</taxon>
        <taxon>Pseudomonadota</taxon>
        <taxon>Gammaproteobacteria</taxon>
        <taxon>Cellvibrionales</taxon>
        <taxon>Microbulbiferaceae</taxon>
        <taxon>Microbulbifer</taxon>
    </lineage>
</organism>
<keyword evidence="2" id="KW-0175">Coiled coil</keyword>
<dbReference type="EMBL" id="BAABRT010000012">
    <property type="protein sequence ID" value="GAA5525181.1"/>
    <property type="molecule type" value="Genomic_DNA"/>
</dbReference>
<evidence type="ECO:0008006" key="5">
    <source>
        <dbReference type="Google" id="ProtNLM"/>
    </source>
</evidence>
<accession>A0ABP9WPQ8</accession>
<keyword evidence="1" id="KW-0802">TPR repeat</keyword>
<dbReference type="Gene3D" id="1.25.40.10">
    <property type="entry name" value="Tetratricopeptide repeat domain"/>
    <property type="match status" value="2"/>
</dbReference>
<proteinExistence type="predicted"/>
<sequence length="445" mass="50703">MKLTTMTKGLSRFVLRTSVALPLVLAPAVSVTVLEAVGVSAPFAQAEAQSNQETRKVAAMSESVFKKLGAVQEAADAENWNGALQALRDMEAGASKYNAYERAQMYFFYGFVYYSLERYKDAINAYKKVLAQGVENIPVGVELNTLKTIAQLYFVMEDWNLALNYLNQWFSRAESVSATDYAMRGQVYYQAGQLDKALTDINKAVSMYESEGKVPKENWYGLQRYFYFEKNDYKKVTNILEKLVKHYPKGEYYKQLSGMYGELKRDQDQLHMMEAAYVGGALQKEKELLNMAYLFMGNDMPYKGAKVIKKGLDEKKIERTSKNLETLAQAYQMAQELQKAIPALEGAAKLSDKGELYSRLASIYLDLDKNELSVTMGKRALDKGGLKRPDQLYIVLGMAYANQKEYNEALKQLKKALKDERSRKFAEQWIAYVEKEKQREEQLAK</sequence>
<evidence type="ECO:0000256" key="2">
    <source>
        <dbReference type="SAM" id="Coils"/>
    </source>
</evidence>
<protein>
    <recommendedName>
        <fullName evidence="5">Tetratricopeptide repeat protein</fullName>
    </recommendedName>
</protein>
<dbReference type="SUPFAM" id="SSF48452">
    <property type="entry name" value="TPR-like"/>
    <property type="match status" value="2"/>
</dbReference>
<feature type="repeat" description="TPR" evidence="1">
    <location>
        <begin position="178"/>
        <end position="211"/>
    </location>
</feature>